<accession>A0A6F8ZDH1</accession>
<dbReference type="EMBL" id="LR778114">
    <property type="protein sequence ID" value="CAB1127683.1"/>
    <property type="molecule type" value="Genomic_DNA"/>
</dbReference>
<dbReference type="Proteomes" id="UP000503399">
    <property type="component" value="Chromosome"/>
</dbReference>
<reference evidence="2 3" key="1">
    <citation type="submission" date="2020-02" db="EMBL/GenBank/DDBJ databases">
        <authorList>
            <person name="Hogendoorn C."/>
        </authorList>
    </citation>
    <scope>NUCLEOTIDE SEQUENCE [LARGE SCALE GENOMIC DNA]</scope>
    <source>
        <strain evidence="2">R501</strain>
    </source>
</reference>
<name>A0A6F8ZDH1_9FIRM</name>
<keyword evidence="3" id="KW-1185">Reference proteome</keyword>
<feature type="region of interest" description="Disordered" evidence="1">
    <location>
        <begin position="17"/>
        <end position="80"/>
    </location>
</feature>
<dbReference type="AlphaFoldDB" id="A0A6F8ZDH1"/>
<dbReference type="KEGG" id="hfv:R50_0177"/>
<sequence>MGRGFLAQAWLDFHPAAPGAGQALESGEALDPEAAAPPPGSRRGCRGGAGGGTGVRHRQADGRIRTLRQRPPGSGAALEAGQAEVREAALRALGRQDPAAELRFRGLLERRGPVAGAGSGPLDRSSWSRGA</sequence>
<evidence type="ECO:0000313" key="3">
    <source>
        <dbReference type="Proteomes" id="UP000503399"/>
    </source>
</evidence>
<organism evidence="2 3">
    <name type="scientific">Candidatus Hydrogenisulfobacillus filiaventi</name>
    <dbReference type="NCBI Taxonomy" id="2707344"/>
    <lineage>
        <taxon>Bacteria</taxon>
        <taxon>Bacillati</taxon>
        <taxon>Bacillota</taxon>
        <taxon>Clostridia</taxon>
        <taxon>Eubacteriales</taxon>
        <taxon>Clostridiales Family XVII. Incertae Sedis</taxon>
        <taxon>Candidatus Hydrogenisulfobacillus</taxon>
    </lineage>
</organism>
<evidence type="ECO:0000256" key="1">
    <source>
        <dbReference type="SAM" id="MobiDB-lite"/>
    </source>
</evidence>
<gene>
    <name evidence="2" type="ORF">R50_0177</name>
</gene>
<proteinExistence type="predicted"/>
<evidence type="ECO:0000313" key="2">
    <source>
        <dbReference type="EMBL" id="CAB1127683.1"/>
    </source>
</evidence>
<feature type="region of interest" description="Disordered" evidence="1">
    <location>
        <begin position="108"/>
        <end position="131"/>
    </location>
</feature>
<protein>
    <submittedName>
        <fullName evidence="2">Uncharacterized protein</fullName>
    </submittedName>
</protein>